<sequence>MFSVVITGVSTGIGHASAKLFANRGIHVFGSLRNESDARRLQHEFGSHFTPLIFDVTDESSVHSAARQTAAYLQGKKLWGLINNAGMAVTGALTTMPVKEFQKQLDVNLTGQLIVIQAFAPLLGVDKSLAGQPGKIINISSVSGKNAYPFLGAYAASKHGLEALSESLRRELMLYGIDVVIVAPGAIKTAIWDKARQQTIPEELSRSDYARPARVFKEYILQSAEKSGLPAETVANLLLHILQSRRPKTRYAPVPQKFFNWTLPNLLPRRWVDWLIAKKLGLLPDNTKRG</sequence>
<dbReference type="PROSITE" id="PS00061">
    <property type="entry name" value="ADH_SHORT"/>
    <property type="match status" value="1"/>
</dbReference>
<dbReference type="InterPro" id="IPR036291">
    <property type="entry name" value="NAD(P)-bd_dom_sf"/>
</dbReference>
<evidence type="ECO:0000313" key="3">
    <source>
        <dbReference type="Proteomes" id="UP000324194"/>
    </source>
</evidence>
<dbReference type="GO" id="GO:0008202">
    <property type="term" value="P:steroid metabolic process"/>
    <property type="evidence" value="ECO:0007669"/>
    <property type="project" value="TreeGrafter"/>
</dbReference>
<proteinExistence type="inferred from homology"/>
<dbReference type="PRINTS" id="PR00081">
    <property type="entry name" value="GDHRDH"/>
</dbReference>
<dbReference type="InterPro" id="IPR020904">
    <property type="entry name" value="Sc_DH/Rdtase_CS"/>
</dbReference>
<dbReference type="PANTHER" id="PTHR43313">
    <property type="entry name" value="SHORT-CHAIN DEHYDROGENASE/REDUCTASE FAMILY 9C"/>
    <property type="match status" value="1"/>
</dbReference>
<dbReference type="PRINTS" id="PR00080">
    <property type="entry name" value="SDRFAMILY"/>
</dbReference>
<dbReference type="Pfam" id="PF00106">
    <property type="entry name" value="adh_short"/>
    <property type="match status" value="1"/>
</dbReference>
<protein>
    <submittedName>
        <fullName evidence="2">Serine 3-dehydrogenase</fullName>
    </submittedName>
</protein>
<dbReference type="GO" id="GO:0016491">
    <property type="term" value="F:oxidoreductase activity"/>
    <property type="evidence" value="ECO:0007669"/>
    <property type="project" value="TreeGrafter"/>
</dbReference>
<organism evidence="2 3">
    <name type="scientific">Aquicella siphonis</name>
    <dbReference type="NCBI Taxonomy" id="254247"/>
    <lineage>
        <taxon>Bacteria</taxon>
        <taxon>Pseudomonadati</taxon>
        <taxon>Pseudomonadota</taxon>
        <taxon>Gammaproteobacteria</taxon>
        <taxon>Legionellales</taxon>
        <taxon>Coxiellaceae</taxon>
        <taxon>Aquicella</taxon>
    </lineage>
</organism>
<dbReference type="OrthoDB" id="9775296at2"/>
<dbReference type="Gene3D" id="3.40.50.720">
    <property type="entry name" value="NAD(P)-binding Rossmann-like Domain"/>
    <property type="match status" value="1"/>
</dbReference>
<gene>
    <name evidence="2" type="primary">sdh</name>
    <name evidence="2" type="ORF">AQUSIP_17030</name>
</gene>
<dbReference type="Proteomes" id="UP000324194">
    <property type="component" value="Chromosome 1"/>
</dbReference>
<reference evidence="2 3" key="1">
    <citation type="submission" date="2019-08" db="EMBL/GenBank/DDBJ databases">
        <authorList>
            <person name="Guy L."/>
        </authorList>
    </citation>
    <scope>NUCLEOTIDE SEQUENCE [LARGE SCALE GENOMIC DNA]</scope>
    <source>
        <strain evidence="2 3">SGT-108</strain>
    </source>
</reference>
<evidence type="ECO:0000256" key="1">
    <source>
        <dbReference type="RuleBase" id="RU000363"/>
    </source>
</evidence>
<accession>A0A5E4PJ67</accession>
<dbReference type="CDD" id="cd05374">
    <property type="entry name" value="17beta-HSD-like_SDR_c"/>
    <property type="match status" value="1"/>
</dbReference>
<comment type="similarity">
    <text evidence="1">Belongs to the short-chain dehydrogenases/reductases (SDR) family.</text>
</comment>
<dbReference type="PANTHER" id="PTHR43313:SF1">
    <property type="entry name" value="3BETA-HYDROXYSTEROID DEHYDROGENASE DHS-16"/>
    <property type="match status" value="1"/>
</dbReference>
<evidence type="ECO:0000313" key="2">
    <source>
        <dbReference type="EMBL" id="VVC76391.1"/>
    </source>
</evidence>
<dbReference type="KEGG" id="asip:AQUSIP_17030"/>
<dbReference type="EMBL" id="LR699119">
    <property type="protein sequence ID" value="VVC76391.1"/>
    <property type="molecule type" value="Genomic_DNA"/>
</dbReference>
<dbReference type="RefSeq" id="WP_148339644.1">
    <property type="nucleotide sequence ID" value="NZ_LR699119.1"/>
</dbReference>
<dbReference type="InterPro" id="IPR002347">
    <property type="entry name" value="SDR_fam"/>
</dbReference>
<keyword evidence="3" id="KW-1185">Reference proteome</keyword>
<dbReference type="AlphaFoldDB" id="A0A5E4PJ67"/>
<name>A0A5E4PJ67_9COXI</name>
<dbReference type="SUPFAM" id="SSF51735">
    <property type="entry name" value="NAD(P)-binding Rossmann-fold domains"/>
    <property type="match status" value="1"/>
</dbReference>